<dbReference type="Pfam" id="PF00155">
    <property type="entry name" value="Aminotran_1_2"/>
    <property type="match status" value="1"/>
</dbReference>
<dbReference type="GO" id="GO:0030170">
    <property type="term" value="F:pyridoxal phosphate binding"/>
    <property type="evidence" value="ECO:0007669"/>
    <property type="project" value="InterPro"/>
</dbReference>
<dbReference type="SUPFAM" id="SSF53383">
    <property type="entry name" value="PLP-dependent transferases"/>
    <property type="match status" value="1"/>
</dbReference>
<dbReference type="GO" id="GO:0008483">
    <property type="term" value="F:transaminase activity"/>
    <property type="evidence" value="ECO:0007669"/>
    <property type="project" value="UniProtKB-KW"/>
</dbReference>
<proteinExistence type="inferred from homology"/>
<dbReference type="GO" id="GO:0003677">
    <property type="term" value="F:DNA binding"/>
    <property type="evidence" value="ECO:0007669"/>
    <property type="project" value="UniProtKB-KW"/>
</dbReference>
<evidence type="ECO:0000256" key="1">
    <source>
        <dbReference type="ARBA" id="ARBA00005384"/>
    </source>
</evidence>
<dbReference type="SMART" id="SM00345">
    <property type="entry name" value="HTH_GNTR"/>
    <property type="match status" value="1"/>
</dbReference>
<accession>A0A7G9RK03</accession>
<keyword evidence="7" id="KW-0808">Transferase</keyword>
<dbReference type="PANTHER" id="PTHR46577">
    <property type="entry name" value="HTH-TYPE TRANSCRIPTIONAL REGULATORY PROTEIN GABR"/>
    <property type="match status" value="1"/>
</dbReference>
<comment type="similarity">
    <text evidence="1">In the C-terminal section; belongs to the class-I pyridoxal-phosphate-dependent aminotransferase family.</text>
</comment>
<evidence type="ECO:0000259" key="6">
    <source>
        <dbReference type="PROSITE" id="PS50949"/>
    </source>
</evidence>
<dbReference type="Pfam" id="PF00392">
    <property type="entry name" value="GntR"/>
    <property type="match status" value="1"/>
</dbReference>
<keyword evidence="3" id="KW-0805">Transcription regulation</keyword>
<dbReference type="Gene3D" id="3.90.1150.10">
    <property type="entry name" value="Aspartate Aminotransferase, domain 1"/>
    <property type="match status" value="1"/>
</dbReference>
<dbReference type="PANTHER" id="PTHR46577:SF1">
    <property type="entry name" value="HTH-TYPE TRANSCRIPTIONAL REGULATORY PROTEIN GABR"/>
    <property type="match status" value="1"/>
</dbReference>
<keyword evidence="7" id="KW-0032">Aminotransferase</keyword>
<evidence type="ECO:0000313" key="8">
    <source>
        <dbReference type="Proteomes" id="UP000515811"/>
    </source>
</evidence>
<keyword evidence="8" id="KW-1185">Reference proteome</keyword>
<dbReference type="InterPro" id="IPR004839">
    <property type="entry name" value="Aminotransferase_I/II_large"/>
</dbReference>
<dbReference type="InterPro" id="IPR015421">
    <property type="entry name" value="PyrdxlP-dep_Trfase_major"/>
</dbReference>
<gene>
    <name evidence="7" type="ORF">H9K76_15160</name>
</gene>
<keyword evidence="5" id="KW-0804">Transcription</keyword>
<dbReference type="InterPro" id="IPR036388">
    <property type="entry name" value="WH-like_DNA-bd_sf"/>
</dbReference>
<dbReference type="InterPro" id="IPR000524">
    <property type="entry name" value="Tscrpt_reg_HTH_GntR"/>
</dbReference>
<evidence type="ECO:0000256" key="2">
    <source>
        <dbReference type="ARBA" id="ARBA00022898"/>
    </source>
</evidence>
<dbReference type="GO" id="GO:0003700">
    <property type="term" value="F:DNA-binding transcription factor activity"/>
    <property type="evidence" value="ECO:0007669"/>
    <property type="project" value="InterPro"/>
</dbReference>
<dbReference type="Proteomes" id="UP000515811">
    <property type="component" value="Chromosome"/>
</dbReference>
<reference evidence="7 8" key="1">
    <citation type="submission" date="2020-08" db="EMBL/GenBank/DDBJ databases">
        <title>Genome sequence of Diaphorobacter ruginosibacter DSM 27467T.</title>
        <authorList>
            <person name="Hyun D.-W."/>
            <person name="Bae J.-W."/>
        </authorList>
    </citation>
    <scope>NUCLEOTIDE SEQUENCE [LARGE SCALE GENOMIC DNA]</scope>
    <source>
        <strain evidence="7 8">DSM 27467</strain>
    </source>
</reference>
<protein>
    <submittedName>
        <fullName evidence="7">PLP-dependent aminotransferase family protein</fullName>
    </submittedName>
</protein>
<organism evidence="7 8">
    <name type="scientific">Diaphorobacter ruginosibacter</name>
    <dbReference type="NCBI Taxonomy" id="1715720"/>
    <lineage>
        <taxon>Bacteria</taxon>
        <taxon>Pseudomonadati</taxon>
        <taxon>Pseudomonadota</taxon>
        <taxon>Betaproteobacteria</taxon>
        <taxon>Burkholderiales</taxon>
        <taxon>Comamonadaceae</taxon>
        <taxon>Diaphorobacter</taxon>
    </lineage>
</organism>
<dbReference type="InterPro" id="IPR036390">
    <property type="entry name" value="WH_DNA-bd_sf"/>
</dbReference>
<dbReference type="KEGG" id="drg:H9K76_15160"/>
<keyword evidence="4" id="KW-0238">DNA-binding</keyword>
<dbReference type="EMBL" id="CP060714">
    <property type="protein sequence ID" value="QNN55928.1"/>
    <property type="molecule type" value="Genomic_DNA"/>
</dbReference>
<dbReference type="InterPro" id="IPR015424">
    <property type="entry name" value="PyrdxlP-dep_Trfase"/>
</dbReference>
<keyword evidence="2" id="KW-0663">Pyridoxal phosphate</keyword>
<sequence length="522" mass="57760">MDSRLLADATSAIGVGIGVEAEHLPEVPADLRQGGEHSLHLYQRWANHYAQAIHAGVLQAQERMPSVREIRERHEVSHTTALQILRELESRGLIEARARIGYFVRSQAHAMPAAREPIELVPFDARGKGLESIGDRISDYLNKARLVGTFKADLGSAMPAPELFDASFLNRQAVALLKEQPNLLVHGPSAPFTHPEFQAAMARYALTFGLKIPPMQVAATLGNSEAVNLMLDTVTQPGDMVAIESPTFYGIVQAVEARGLRSLEIPSSPHTGMSPEALELALRTYPELKAVIVVPHLQMPQGATMPDSHKERIVAMCSRRGVALIEDDIYREFVEEPGVHRPCKAWDTDGTVVYCASLSKSFAPGLRLGWMNGGRWHDKVQMLKFTRSRNMPLWPQLLGARTVGTPFYMRHLARLRDRLHRQREQAAQAVARYFPIGSRLSLPRGGLSIWIELPESISTARLYDEALALGIRVAPGDMFSNTGSYGHFLRLSCGMPFTEAINDAYRVLGQLMHAQMGLPPRG</sequence>
<evidence type="ECO:0000313" key="7">
    <source>
        <dbReference type="EMBL" id="QNN55928.1"/>
    </source>
</evidence>
<dbReference type="RefSeq" id="WP_187596200.1">
    <property type="nucleotide sequence ID" value="NZ_CP060714.1"/>
</dbReference>
<dbReference type="Gene3D" id="3.40.640.10">
    <property type="entry name" value="Type I PLP-dependent aspartate aminotransferase-like (Major domain)"/>
    <property type="match status" value="1"/>
</dbReference>
<dbReference type="CDD" id="cd00609">
    <property type="entry name" value="AAT_like"/>
    <property type="match status" value="1"/>
</dbReference>
<dbReference type="Gene3D" id="1.10.10.10">
    <property type="entry name" value="Winged helix-like DNA-binding domain superfamily/Winged helix DNA-binding domain"/>
    <property type="match status" value="1"/>
</dbReference>
<dbReference type="CDD" id="cd07377">
    <property type="entry name" value="WHTH_GntR"/>
    <property type="match status" value="1"/>
</dbReference>
<evidence type="ECO:0000256" key="4">
    <source>
        <dbReference type="ARBA" id="ARBA00023125"/>
    </source>
</evidence>
<dbReference type="AlphaFoldDB" id="A0A7G9RK03"/>
<feature type="domain" description="HTH gntR-type" evidence="6">
    <location>
        <begin position="39"/>
        <end position="107"/>
    </location>
</feature>
<name>A0A7G9RK03_9BURK</name>
<evidence type="ECO:0000256" key="5">
    <source>
        <dbReference type="ARBA" id="ARBA00023163"/>
    </source>
</evidence>
<dbReference type="InterPro" id="IPR051446">
    <property type="entry name" value="HTH_trans_reg/aminotransferase"/>
</dbReference>
<dbReference type="InterPro" id="IPR015422">
    <property type="entry name" value="PyrdxlP-dep_Trfase_small"/>
</dbReference>
<dbReference type="SUPFAM" id="SSF46785">
    <property type="entry name" value="Winged helix' DNA-binding domain"/>
    <property type="match status" value="1"/>
</dbReference>
<evidence type="ECO:0000256" key="3">
    <source>
        <dbReference type="ARBA" id="ARBA00023015"/>
    </source>
</evidence>
<dbReference type="PROSITE" id="PS50949">
    <property type="entry name" value="HTH_GNTR"/>
    <property type="match status" value="1"/>
</dbReference>